<gene>
    <name evidence="2" type="ORF">I5803_16475</name>
</gene>
<sequence length="235" mass="25928">MRFKLLRRRLTISAPRMAVRSAMPWPLRWAAAAIVLGFCGAIALWAFEFGKDIAGLETGAKEELLRLRNDNAKLREERDKAQSVFNTSASLLTAEKTAQERLTAQVKSLEAENRQLRDDLGFFEKLMPASGEGLAIRGLQAEVLAGGSQLKWQVLVMQPGKNVAEFRGKLQLSLSGTQNGKPWMMDLPGGALPIQFRQYRRVEGMVDLPPQAVVQNVSAKLVEGAATRAVQSIKL</sequence>
<keyword evidence="3" id="KW-1185">Reference proteome</keyword>
<keyword evidence="1" id="KW-0175">Coiled coil</keyword>
<comment type="caution">
    <text evidence="2">The sequence shown here is derived from an EMBL/GenBank/DDBJ whole genome shotgun (WGS) entry which is preliminary data.</text>
</comment>
<dbReference type="RefSeq" id="WP_196987413.1">
    <property type="nucleotide sequence ID" value="NZ_JADWYS010000001.1"/>
</dbReference>
<dbReference type="EMBL" id="JADWYS010000001">
    <property type="protein sequence ID" value="MBG9389627.1"/>
    <property type="molecule type" value="Genomic_DNA"/>
</dbReference>
<reference evidence="2" key="1">
    <citation type="submission" date="2020-11" db="EMBL/GenBank/DDBJ databases">
        <title>Bacterial whole genome sequence for Caenimonas sp. DR4.4.</title>
        <authorList>
            <person name="Le V."/>
            <person name="Ko S.-R."/>
            <person name="Ahn C.-Y."/>
            <person name="Oh H.-M."/>
        </authorList>
    </citation>
    <scope>NUCLEOTIDE SEQUENCE</scope>
    <source>
        <strain evidence="2">DR4.4</strain>
    </source>
</reference>
<dbReference type="Proteomes" id="UP000651050">
    <property type="component" value="Unassembled WGS sequence"/>
</dbReference>
<accession>A0A931MI52</accession>
<dbReference type="AlphaFoldDB" id="A0A931MI52"/>
<dbReference type="InterPro" id="IPR046703">
    <property type="entry name" value="DUF6776"/>
</dbReference>
<dbReference type="Pfam" id="PF20567">
    <property type="entry name" value="DUF6776"/>
    <property type="match status" value="1"/>
</dbReference>
<proteinExistence type="predicted"/>
<evidence type="ECO:0000313" key="2">
    <source>
        <dbReference type="EMBL" id="MBG9389627.1"/>
    </source>
</evidence>
<organism evidence="2 3">
    <name type="scientific">Caenimonas aquaedulcis</name>
    <dbReference type="NCBI Taxonomy" id="2793270"/>
    <lineage>
        <taxon>Bacteria</taxon>
        <taxon>Pseudomonadati</taxon>
        <taxon>Pseudomonadota</taxon>
        <taxon>Betaproteobacteria</taxon>
        <taxon>Burkholderiales</taxon>
        <taxon>Comamonadaceae</taxon>
        <taxon>Caenimonas</taxon>
    </lineage>
</organism>
<protein>
    <submittedName>
        <fullName evidence="2">Uncharacterized protein</fullName>
    </submittedName>
</protein>
<evidence type="ECO:0000313" key="3">
    <source>
        <dbReference type="Proteomes" id="UP000651050"/>
    </source>
</evidence>
<evidence type="ECO:0000256" key="1">
    <source>
        <dbReference type="SAM" id="Coils"/>
    </source>
</evidence>
<feature type="coiled-coil region" evidence="1">
    <location>
        <begin position="57"/>
        <end position="126"/>
    </location>
</feature>
<name>A0A931MI52_9BURK</name>